<dbReference type="OrthoDB" id="9761531at2"/>
<dbReference type="Pfam" id="PF00753">
    <property type="entry name" value="Lactamase_B"/>
    <property type="match status" value="1"/>
</dbReference>
<accession>A0A1H3EK57</accession>
<keyword evidence="4 6" id="KW-1133">Transmembrane helix</keyword>
<reference evidence="9" key="1">
    <citation type="submission" date="2016-10" db="EMBL/GenBank/DDBJ databases">
        <authorList>
            <person name="Varghese N."/>
            <person name="Submissions S."/>
        </authorList>
    </citation>
    <scope>NUCLEOTIDE SEQUENCE [LARGE SCALE GENOMIC DNA]</scope>
    <source>
        <strain evidence="9">VPI 5359</strain>
    </source>
</reference>
<dbReference type="EMBL" id="FNOU01000007">
    <property type="protein sequence ID" value="SDX78980.1"/>
    <property type="molecule type" value="Genomic_DNA"/>
</dbReference>
<dbReference type="Gene3D" id="3.60.15.10">
    <property type="entry name" value="Ribonuclease Z/Hydroxyacylglutathione hydrolase-like"/>
    <property type="match status" value="1"/>
</dbReference>
<dbReference type="InterPro" id="IPR004797">
    <property type="entry name" value="Competence_ComEC/Rec2"/>
</dbReference>
<feature type="transmembrane region" description="Helical" evidence="6">
    <location>
        <begin position="370"/>
        <end position="389"/>
    </location>
</feature>
<organism evidence="8 9">
    <name type="scientific">Eubacterium barkeri</name>
    <name type="common">Clostridium barkeri</name>
    <dbReference type="NCBI Taxonomy" id="1528"/>
    <lineage>
        <taxon>Bacteria</taxon>
        <taxon>Bacillati</taxon>
        <taxon>Bacillota</taxon>
        <taxon>Clostridia</taxon>
        <taxon>Eubacteriales</taxon>
        <taxon>Eubacteriaceae</taxon>
        <taxon>Eubacterium</taxon>
    </lineage>
</organism>
<feature type="transmembrane region" description="Helical" evidence="6">
    <location>
        <begin position="339"/>
        <end position="358"/>
    </location>
</feature>
<feature type="transmembrane region" description="Helical" evidence="6">
    <location>
        <begin position="48"/>
        <end position="68"/>
    </location>
</feature>
<dbReference type="PANTHER" id="PTHR30619:SF1">
    <property type="entry name" value="RECOMBINATION PROTEIN 2"/>
    <property type="match status" value="1"/>
</dbReference>
<evidence type="ECO:0000256" key="3">
    <source>
        <dbReference type="ARBA" id="ARBA00022692"/>
    </source>
</evidence>
<keyword evidence="5 6" id="KW-0472">Membrane</keyword>
<dbReference type="SMART" id="SM00849">
    <property type="entry name" value="Lactamase_B"/>
    <property type="match status" value="1"/>
</dbReference>
<feature type="transmembrane region" description="Helical" evidence="6">
    <location>
        <begin position="9"/>
        <end position="42"/>
    </location>
</feature>
<dbReference type="NCBIfam" id="TIGR00360">
    <property type="entry name" value="ComEC_N-term"/>
    <property type="match status" value="1"/>
</dbReference>
<comment type="subcellular location">
    <subcellularLocation>
        <location evidence="1">Cell membrane</location>
        <topology evidence="1">Multi-pass membrane protein</topology>
    </subcellularLocation>
</comment>
<sequence>MNRPLLMGLVAIIAGILLSFWQMPLWMVLVIAAMIGALPLVWEAIPRGFVVFSLVCYGVGWVSAGLAFMPETDLAALQGDQRVTAVVEALSGNDRDKTTLRLKTQTISDQHRSIRLQATLAHYDSPMTKLPEPGDLITLDGELSLPEGSRNPGGFDYGLYLKGQGIQGLFYGKNGSSPIINGQDNALGYSVERFREQVLGVITQAFPEEQAEVMKGLLLGDKSMAADLKTQFSNAGISHLLAVSGLHVGFLYTLVLGVAALLGLKERGRLFLLLPCLAFYSALTGFSPSVLRAAIMLLVLVGGQVIKTHYDGLSGLCLAAILILVVSPAQLFAAGFQMSFGAVCGILLFAKPLCYSIMKGTGLQGNIVNTLVLTLCATIGTLPATLYHFHTLNLVALVSNLLLVPLAGLLFTIGLPMVVLMLVLPGLTPVFASVPGFLAHWILKLTTFFSGTMDLRFNGGPMGLLDIVLLAMAAFTVAGYFNFRHRRERLWVCTALPALFLSVIALSLLPGPLRVTFLDVGQGDSALVQTPEGGAYLIDGGGYPVYGDKADHTRQAISEKVLLPGLYAYGITRLDGVFITHHHEDHAQGIEELLGLLPVEHIYVSTKYNDVALLNQDKIPISQLSRGAILRTRDGVGVQVLWPDGKVEALEEGEQNDASLVLRLTYGARSILLMGDAGLGVEAQLGAVDSDVIKIGHHGSATASDTGFLEQVSPAAAVVSVGRYNTFGHPDGTVLTNIEATGARCYRTDEQGAVVVETNGQNLEIKTMLEKE</sequence>
<dbReference type="AlphaFoldDB" id="A0A1H3EK57"/>
<feature type="transmembrane region" description="Helical" evidence="6">
    <location>
        <begin position="313"/>
        <end position="333"/>
    </location>
</feature>
<dbReference type="STRING" id="1528.SAMN04488579_10798"/>
<dbReference type="NCBIfam" id="TIGR00361">
    <property type="entry name" value="ComEC_Rec2"/>
    <property type="match status" value="1"/>
</dbReference>
<feature type="domain" description="Metallo-beta-lactamase" evidence="7">
    <location>
        <begin position="522"/>
        <end position="723"/>
    </location>
</feature>
<name>A0A1H3EK57_EUBBA</name>
<keyword evidence="2" id="KW-1003">Cell membrane</keyword>
<feature type="transmembrane region" description="Helical" evidence="6">
    <location>
        <begin position="240"/>
        <end position="264"/>
    </location>
</feature>
<dbReference type="Pfam" id="PF03772">
    <property type="entry name" value="Competence"/>
    <property type="match status" value="1"/>
</dbReference>
<protein>
    <submittedName>
        <fullName evidence="8">Competence protein ComEC</fullName>
    </submittedName>
</protein>
<evidence type="ECO:0000256" key="6">
    <source>
        <dbReference type="SAM" id="Phobius"/>
    </source>
</evidence>
<dbReference type="RefSeq" id="WP_090244481.1">
    <property type="nucleotide sequence ID" value="NZ_FNOU01000007.1"/>
</dbReference>
<keyword evidence="9" id="KW-1185">Reference proteome</keyword>
<evidence type="ECO:0000259" key="7">
    <source>
        <dbReference type="SMART" id="SM00849"/>
    </source>
</evidence>
<dbReference type="GO" id="GO:0005886">
    <property type="term" value="C:plasma membrane"/>
    <property type="evidence" value="ECO:0007669"/>
    <property type="project" value="UniProtKB-SubCell"/>
</dbReference>
<dbReference type="SUPFAM" id="SSF56281">
    <property type="entry name" value="Metallo-hydrolase/oxidoreductase"/>
    <property type="match status" value="1"/>
</dbReference>
<dbReference type="PANTHER" id="PTHR30619">
    <property type="entry name" value="DNA INTERNALIZATION/COMPETENCE PROTEIN COMEC/REC2"/>
    <property type="match status" value="1"/>
</dbReference>
<evidence type="ECO:0000313" key="9">
    <source>
        <dbReference type="Proteomes" id="UP000199652"/>
    </source>
</evidence>
<dbReference type="InterPro" id="IPR004477">
    <property type="entry name" value="ComEC_N"/>
</dbReference>
<dbReference type="Proteomes" id="UP000199652">
    <property type="component" value="Unassembled WGS sequence"/>
</dbReference>
<evidence type="ECO:0000256" key="4">
    <source>
        <dbReference type="ARBA" id="ARBA00022989"/>
    </source>
</evidence>
<evidence type="ECO:0000256" key="1">
    <source>
        <dbReference type="ARBA" id="ARBA00004651"/>
    </source>
</evidence>
<dbReference type="InterPro" id="IPR001279">
    <property type="entry name" value="Metallo-B-lactamas"/>
</dbReference>
<evidence type="ECO:0000313" key="8">
    <source>
        <dbReference type="EMBL" id="SDX78980.1"/>
    </source>
</evidence>
<dbReference type="Pfam" id="PF13567">
    <property type="entry name" value="DUF4131"/>
    <property type="match status" value="1"/>
</dbReference>
<proteinExistence type="predicted"/>
<feature type="transmembrane region" description="Helical" evidence="6">
    <location>
        <begin position="490"/>
        <end position="509"/>
    </location>
</feature>
<feature type="transmembrane region" description="Helical" evidence="6">
    <location>
        <begin position="463"/>
        <end position="483"/>
    </location>
</feature>
<dbReference type="InterPro" id="IPR052159">
    <property type="entry name" value="Competence_DNA_uptake"/>
</dbReference>
<dbReference type="CDD" id="cd07731">
    <property type="entry name" value="ComA-like_MBL-fold"/>
    <property type="match status" value="1"/>
</dbReference>
<feature type="transmembrane region" description="Helical" evidence="6">
    <location>
        <begin position="422"/>
        <end position="443"/>
    </location>
</feature>
<feature type="transmembrane region" description="Helical" evidence="6">
    <location>
        <begin position="270"/>
        <end position="301"/>
    </location>
</feature>
<dbReference type="InterPro" id="IPR035681">
    <property type="entry name" value="ComA-like_MBL"/>
</dbReference>
<evidence type="ECO:0000256" key="2">
    <source>
        <dbReference type="ARBA" id="ARBA00022475"/>
    </source>
</evidence>
<dbReference type="InterPro" id="IPR025405">
    <property type="entry name" value="DUF4131"/>
</dbReference>
<dbReference type="GO" id="GO:0030420">
    <property type="term" value="P:establishment of competence for transformation"/>
    <property type="evidence" value="ECO:0007669"/>
    <property type="project" value="InterPro"/>
</dbReference>
<keyword evidence="3 6" id="KW-0812">Transmembrane</keyword>
<gene>
    <name evidence="8" type="ORF">SAMN04488579_10798</name>
</gene>
<dbReference type="InterPro" id="IPR036866">
    <property type="entry name" value="RibonucZ/Hydroxyglut_hydro"/>
</dbReference>
<feature type="transmembrane region" description="Helical" evidence="6">
    <location>
        <begin position="395"/>
        <end position="415"/>
    </location>
</feature>
<evidence type="ECO:0000256" key="5">
    <source>
        <dbReference type="ARBA" id="ARBA00023136"/>
    </source>
</evidence>